<sequence length="288" mass="30600">MRMRSSLLGLALGLAVLLIGGAAPEDAQAQCCAPPPPPCCAPPPPCCQPPPPPPPPQPPCCVPGHNVNIPGVNVFMAPQVIVNASASGQAIAAAGARGRAESTVFVGGGGAGGFFSPPMPTGVIQLNVDGGKRMKRVAYEASREVTKKIVIRAVCIDDRQVPHPASQLSPDRDIADGYEGEIYRCLAGSYLQVTWAEWLDKADFEGGKTLICKKGEALWYGAGEMKCRPASRQRDCFERSLLRRFGAGIKVLTWRYTETYTAYREEEETVTSTATSFSMDGGVGGVVY</sequence>
<dbReference type="EMBL" id="JBHUEY010000001">
    <property type="protein sequence ID" value="MFD1782032.1"/>
    <property type="molecule type" value="Genomic_DNA"/>
</dbReference>
<keyword evidence="1" id="KW-0732">Signal</keyword>
<comment type="caution">
    <text evidence="2">The sequence shown here is derived from an EMBL/GenBank/DDBJ whole genome shotgun (WGS) entry which is preliminary data.</text>
</comment>
<gene>
    <name evidence="2" type="ORF">ACFSC0_01405</name>
</gene>
<reference evidence="3" key="1">
    <citation type="journal article" date="2019" name="Int. J. Syst. Evol. Microbiol.">
        <title>The Global Catalogue of Microorganisms (GCM) 10K type strain sequencing project: providing services to taxonomists for standard genome sequencing and annotation.</title>
        <authorList>
            <consortium name="The Broad Institute Genomics Platform"/>
            <consortium name="The Broad Institute Genome Sequencing Center for Infectious Disease"/>
            <person name="Wu L."/>
            <person name="Ma J."/>
        </authorList>
    </citation>
    <scope>NUCLEOTIDE SEQUENCE [LARGE SCALE GENOMIC DNA]</scope>
    <source>
        <strain evidence="3">DFY28</strain>
    </source>
</reference>
<name>A0ABW4MWS5_9CAUL</name>
<evidence type="ECO:0000313" key="2">
    <source>
        <dbReference type="EMBL" id="MFD1782032.1"/>
    </source>
</evidence>
<evidence type="ECO:0000256" key="1">
    <source>
        <dbReference type="SAM" id="SignalP"/>
    </source>
</evidence>
<accession>A0ABW4MWS5</accession>
<feature type="signal peptide" evidence="1">
    <location>
        <begin position="1"/>
        <end position="29"/>
    </location>
</feature>
<dbReference type="RefSeq" id="WP_377281137.1">
    <property type="nucleotide sequence ID" value="NZ_JBHRSI010000003.1"/>
</dbReference>
<feature type="chain" id="PRO_5047266212" evidence="1">
    <location>
        <begin position="30"/>
        <end position="288"/>
    </location>
</feature>
<organism evidence="2 3">
    <name type="scientific">Phenylobacterium terrae</name>
    <dbReference type="NCBI Taxonomy" id="2665495"/>
    <lineage>
        <taxon>Bacteria</taxon>
        <taxon>Pseudomonadati</taxon>
        <taxon>Pseudomonadota</taxon>
        <taxon>Alphaproteobacteria</taxon>
        <taxon>Caulobacterales</taxon>
        <taxon>Caulobacteraceae</taxon>
        <taxon>Phenylobacterium</taxon>
    </lineage>
</organism>
<keyword evidence="3" id="KW-1185">Reference proteome</keyword>
<proteinExistence type="predicted"/>
<evidence type="ECO:0000313" key="3">
    <source>
        <dbReference type="Proteomes" id="UP001597237"/>
    </source>
</evidence>
<protein>
    <submittedName>
        <fullName evidence="2">Uncharacterized protein</fullName>
    </submittedName>
</protein>
<dbReference type="Proteomes" id="UP001597237">
    <property type="component" value="Unassembled WGS sequence"/>
</dbReference>